<evidence type="ECO:0000313" key="2">
    <source>
        <dbReference type="Proteomes" id="UP000886861"/>
    </source>
</evidence>
<gene>
    <name evidence="1" type="ORF">IAA62_02755</name>
</gene>
<dbReference type="Proteomes" id="UP000886861">
    <property type="component" value="Unassembled WGS sequence"/>
</dbReference>
<sequence length="114" mass="12665">MDFKVINLKEFNPSVELAIANLEIEIELAKSSNIKAIKFIHGYGSHGAGGAICLAVRRKLISLVKNKKIKFYITGSEWTLEDERAREIIYACPSSSLDEDIGHFNPGITIVCIK</sequence>
<comment type="caution">
    <text evidence="1">The sequence shown here is derived from an EMBL/GenBank/DDBJ whole genome shotgun (WGS) entry which is preliminary data.</text>
</comment>
<name>A0A9D1NE61_9FIRM</name>
<dbReference type="AlphaFoldDB" id="A0A9D1NE61"/>
<accession>A0A9D1NE61</accession>
<reference evidence="1" key="1">
    <citation type="submission" date="2020-10" db="EMBL/GenBank/DDBJ databases">
        <authorList>
            <person name="Gilroy R."/>
        </authorList>
    </citation>
    <scope>NUCLEOTIDE SEQUENCE</scope>
    <source>
        <strain evidence="1">CHK186-9395</strain>
    </source>
</reference>
<proteinExistence type="predicted"/>
<dbReference type="EMBL" id="DVOJ01000010">
    <property type="protein sequence ID" value="HIV01457.1"/>
    <property type="molecule type" value="Genomic_DNA"/>
</dbReference>
<evidence type="ECO:0000313" key="1">
    <source>
        <dbReference type="EMBL" id="HIV01457.1"/>
    </source>
</evidence>
<reference evidence="1" key="2">
    <citation type="journal article" date="2021" name="PeerJ">
        <title>Extensive microbial diversity within the chicken gut microbiome revealed by metagenomics and culture.</title>
        <authorList>
            <person name="Gilroy R."/>
            <person name="Ravi A."/>
            <person name="Getino M."/>
            <person name="Pursley I."/>
            <person name="Horton D.L."/>
            <person name="Alikhan N.F."/>
            <person name="Baker D."/>
            <person name="Gharbi K."/>
            <person name="Hall N."/>
            <person name="Watson M."/>
            <person name="Adriaenssens E.M."/>
            <person name="Foster-Nyarko E."/>
            <person name="Jarju S."/>
            <person name="Secka A."/>
            <person name="Antonio M."/>
            <person name="Oren A."/>
            <person name="Chaudhuri R.R."/>
            <person name="La Ragione R."/>
            <person name="Hildebrand F."/>
            <person name="Pallen M.J."/>
        </authorList>
    </citation>
    <scope>NUCLEOTIDE SEQUENCE</scope>
    <source>
        <strain evidence="1">CHK186-9395</strain>
    </source>
</reference>
<evidence type="ECO:0008006" key="3">
    <source>
        <dbReference type="Google" id="ProtNLM"/>
    </source>
</evidence>
<organism evidence="1 2">
    <name type="scientific">Candidatus Caccopulliclostridium gallistercoris</name>
    <dbReference type="NCBI Taxonomy" id="2840719"/>
    <lineage>
        <taxon>Bacteria</taxon>
        <taxon>Bacillati</taxon>
        <taxon>Bacillota</taxon>
        <taxon>Clostridia</taxon>
        <taxon>Candidatus Caccopulliclostridium</taxon>
    </lineage>
</organism>
<protein>
    <recommendedName>
        <fullName evidence="3">Smr domain-containing protein</fullName>
    </recommendedName>
</protein>